<dbReference type="InterPro" id="IPR058627">
    <property type="entry name" value="MdtA-like_C"/>
</dbReference>
<organism evidence="6 7">
    <name type="scientific">Flagellimonas maritima</name>
    <dbReference type="NCBI Taxonomy" id="1383885"/>
    <lineage>
        <taxon>Bacteria</taxon>
        <taxon>Pseudomonadati</taxon>
        <taxon>Bacteroidota</taxon>
        <taxon>Flavobacteriia</taxon>
        <taxon>Flavobacteriales</taxon>
        <taxon>Flavobacteriaceae</taxon>
        <taxon>Flagellimonas</taxon>
    </lineage>
</organism>
<dbReference type="InterPro" id="IPR058648">
    <property type="entry name" value="HH_CzcB-like"/>
</dbReference>
<dbReference type="PANTHER" id="PTHR30469:SF15">
    <property type="entry name" value="HLYD FAMILY OF SECRETION PROTEINS"/>
    <property type="match status" value="1"/>
</dbReference>
<dbReference type="EMBL" id="CP030104">
    <property type="protein sequence ID" value="AWX44739.1"/>
    <property type="molecule type" value="Genomic_DNA"/>
</dbReference>
<dbReference type="InterPro" id="IPR058792">
    <property type="entry name" value="Beta-barrel_RND_2"/>
</dbReference>
<feature type="domain" description="CzcB-like alpha-helical hairpin" evidence="2">
    <location>
        <begin position="135"/>
        <end position="192"/>
    </location>
</feature>
<dbReference type="KEGG" id="spon:HME9304_01742"/>
<dbReference type="Pfam" id="PF25893">
    <property type="entry name" value="HH_CzcB"/>
    <property type="match status" value="1"/>
</dbReference>
<proteinExistence type="inferred from homology"/>
<dbReference type="Gene3D" id="2.40.50.100">
    <property type="match status" value="1"/>
</dbReference>
<dbReference type="AlphaFoldDB" id="A0A2Z4LSP2"/>
<dbReference type="RefSeq" id="WP_112378186.1">
    <property type="nucleotide sequence ID" value="NZ_CP030104.1"/>
</dbReference>
<dbReference type="InterPro" id="IPR006143">
    <property type="entry name" value="RND_pump_MFP"/>
</dbReference>
<reference evidence="6 7" key="1">
    <citation type="submission" date="2018-06" db="EMBL/GenBank/DDBJ databases">
        <title>Spongiibacterium sp. HME9304 Genome sequencing and assembly.</title>
        <authorList>
            <person name="Kang H."/>
            <person name="Kim H."/>
            <person name="Joh K."/>
        </authorList>
    </citation>
    <scope>NUCLEOTIDE SEQUENCE [LARGE SCALE GENOMIC DNA]</scope>
    <source>
        <strain evidence="6 7">HME9304</strain>
    </source>
</reference>
<dbReference type="Proteomes" id="UP000248536">
    <property type="component" value="Chromosome"/>
</dbReference>
<sequence length="391" mass="42691">MKTIIYSLLAVFVLSSCGEGDKNSVESVIASNDLDAMRAKQSEISEQQKALESKVQLLDSAIATLDDNAKLPLVTTIEAKSENFDHYLELQGDVMTKQNVLIYPEISGTLQRVYVKEGQKVSKGQLLASIDDGGLSSQLAQMKTQSELAKTTFERQKRLWEQNIGSEIQYLQAKTTYEAQESAVKQMQSQVSKSTIRAPFSGIIDDVIKDQGTVVAPGPGSEVFRIVNLSNMYIEVEVPESHLPTVTVGKNVNVYFPVLGDSVTTKVRQTGNFINPSNRSFTVEIPVPSSDGRIKPNLTARVMINDYTNESAILIPQSIVSENAAGQQYVYLVENDSVSSEAIATKKIITTGKTQGDYVEVLSGINNGDGVIDEGARSVKEGQKVRIKNSI</sequence>
<dbReference type="GO" id="GO:0015562">
    <property type="term" value="F:efflux transmembrane transporter activity"/>
    <property type="evidence" value="ECO:0007669"/>
    <property type="project" value="TreeGrafter"/>
</dbReference>
<evidence type="ECO:0000259" key="4">
    <source>
        <dbReference type="Pfam" id="PF25967"/>
    </source>
</evidence>
<dbReference type="PROSITE" id="PS51257">
    <property type="entry name" value="PROKAR_LIPOPROTEIN"/>
    <property type="match status" value="1"/>
</dbReference>
<evidence type="ECO:0000259" key="2">
    <source>
        <dbReference type="Pfam" id="PF25893"/>
    </source>
</evidence>
<dbReference type="InterPro" id="IPR058647">
    <property type="entry name" value="BSH_CzcB-like"/>
</dbReference>
<dbReference type="Pfam" id="PF25954">
    <property type="entry name" value="Beta-barrel_RND_2"/>
    <property type="match status" value="1"/>
</dbReference>
<name>A0A2Z4LSP2_9FLAO</name>
<dbReference type="Gene3D" id="2.40.420.20">
    <property type="match status" value="1"/>
</dbReference>
<feature type="domain" description="CzcB-like barrel-sandwich hybrid" evidence="5">
    <location>
        <begin position="100"/>
        <end position="215"/>
    </location>
</feature>
<evidence type="ECO:0000256" key="1">
    <source>
        <dbReference type="ARBA" id="ARBA00009477"/>
    </source>
</evidence>
<evidence type="ECO:0000313" key="7">
    <source>
        <dbReference type="Proteomes" id="UP000248536"/>
    </source>
</evidence>
<protein>
    <submittedName>
        <fullName evidence="6">Solvent efflux pump periplasmic linker SrpA</fullName>
    </submittedName>
</protein>
<evidence type="ECO:0000259" key="3">
    <source>
        <dbReference type="Pfam" id="PF25954"/>
    </source>
</evidence>
<dbReference type="SUPFAM" id="SSF111369">
    <property type="entry name" value="HlyD-like secretion proteins"/>
    <property type="match status" value="1"/>
</dbReference>
<gene>
    <name evidence="6" type="ORF">HME9304_01742</name>
</gene>
<dbReference type="Gene3D" id="1.10.287.470">
    <property type="entry name" value="Helix hairpin bin"/>
    <property type="match status" value="1"/>
</dbReference>
<dbReference type="GO" id="GO:1990281">
    <property type="term" value="C:efflux pump complex"/>
    <property type="evidence" value="ECO:0007669"/>
    <property type="project" value="TreeGrafter"/>
</dbReference>
<dbReference type="Gene3D" id="2.40.30.170">
    <property type="match status" value="1"/>
</dbReference>
<dbReference type="Pfam" id="PF25973">
    <property type="entry name" value="BSH_CzcB"/>
    <property type="match status" value="1"/>
</dbReference>
<dbReference type="PANTHER" id="PTHR30469">
    <property type="entry name" value="MULTIDRUG RESISTANCE PROTEIN MDTA"/>
    <property type="match status" value="1"/>
</dbReference>
<dbReference type="Pfam" id="PF25967">
    <property type="entry name" value="RND-MFP_C"/>
    <property type="match status" value="1"/>
</dbReference>
<evidence type="ECO:0000259" key="5">
    <source>
        <dbReference type="Pfam" id="PF25973"/>
    </source>
</evidence>
<keyword evidence="7" id="KW-1185">Reference proteome</keyword>
<comment type="similarity">
    <text evidence="1">Belongs to the membrane fusion protein (MFP) (TC 8.A.1) family.</text>
</comment>
<accession>A0A2Z4LSP2</accession>
<feature type="domain" description="CusB-like beta-barrel" evidence="3">
    <location>
        <begin position="234"/>
        <end position="305"/>
    </location>
</feature>
<dbReference type="NCBIfam" id="TIGR01730">
    <property type="entry name" value="RND_mfp"/>
    <property type="match status" value="1"/>
</dbReference>
<evidence type="ECO:0000313" key="6">
    <source>
        <dbReference type="EMBL" id="AWX44739.1"/>
    </source>
</evidence>
<dbReference type="OrthoDB" id="9806939at2"/>
<feature type="domain" description="Multidrug resistance protein MdtA-like C-terminal permuted SH3" evidence="4">
    <location>
        <begin position="312"/>
        <end position="376"/>
    </location>
</feature>